<dbReference type="Proteomes" id="UP000078240">
    <property type="component" value="Unassembled WGS sequence"/>
</dbReference>
<accession>A0A179GW92</accession>
<proteinExistence type="predicted"/>
<dbReference type="EMBL" id="LSBH01000003">
    <property type="protein sequence ID" value="OAQ81560.1"/>
    <property type="molecule type" value="Genomic_DNA"/>
</dbReference>
<evidence type="ECO:0000313" key="3">
    <source>
        <dbReference type="Proteomes" id="UP000078240"/>
    </source>
</evidence>
<comment type="caution">
    <text evidence="1">The sequence shown here is derived from an EMBL/GenBank/DDBJ whole genome shotgun (WGS) entry which is preliminary data.</text>
</comment>
<sequence>MEFPYGGEGEKSNPCRAWVGRQWTARPGPPSQCQCQCQCQSPVSQAEPGQASQSVTGHLWKWRRLQGRSTLGTGALEGRWQQWKKP</sequence>
<evidence type="ECO:0000313" key="1">
    <source>
        <dbReference type="EMBL" id="OAQ81560.1"/>
    </source>
</evidence>
<reference evidence="1 3" key="1">
    <citation type="submission" date="2016-01" db="EMBL/GenBank/DDBJ databases">
        <title>Biosynthesis of antibiotic leucinostatins and their inhibition on Phytophthora in bio-control Purpureocillium lilacinum.</title>
        <authorList>
            <person name="Wang G."/>
            <person name="Liu Z."/>
            <person name="Lin R."/>
            <person name="Li E."/>
            <person name="Mao Z."/>
            <person name="Ling J."/>
            <person name="Yin W."/>
            <person name="Xie B."/>
        </authorList>
    </citation>
    <scope>NUCLEOTIDE SEQUENCE [LARGE SCALE GENOMIC DNA]</scope>
    <source>
        <strain evidence="1">PLBJ-1</strain>
        <strain evidence="2">PLFJ-1</strain>
    </source>
</reference>
<name>A0A179GW92_PURLI</name>
<dbReference type="AlphaFoldDB" id="A0A179GW92"/>
<organism evidence="1 3">
    <name type="scientific">Purpureocillium lilacinum</name>
    <name type="common">Paecilomyces lilacinus</name>
    <dbReference type="NCBI Taxonomy" id="33203"/>
    <lineage>
        <taxon>Eukaryota</taxon>
        <taxon>Fungi</taxon>
        <taxon>Dikarya</taxon>
        <taxon>Ascomycota</taxon>
        <taxon>Pezizomycotina</taxon>
        <taxon>Sordariomycetes</taxon>
        <taxon>Hypocreomycetidae</taxon>
        <taxon>Hypocreales</taxon>
        <taxon>Ophiocordycipitaceae</taxon>
        <taxon>Purpureocillium</taxon>
    </lineage>
</organism>
<evidence type="ECO:0000313" key="2">
    <source>
        <dbReference type="EMBL" id="OAQ91615.1"/>
    </source>
</evidence>
<protein>
    <submittedName>
        <fullName evidence="1">Uncharacterized protein</fullName>
    </submittedName>
</protein>
<dbReference type="EMBL" id="LSBI01000003">
    <property type="protein sequence ID" value="OAQ91615.1"/>
    <property type="molecule type" value="Genomic_DNA"/>
</dbReference>
<gene>
    <name evidence="1" type="ORF">VFPBJ_04144</name>
    <name evidence="2" type="ORF">VFPFJ_03355</name>
</gene>
<dbReference type="Proteomes" id="UP000078340">
    <property type="component" value="Unassembled WGS sequence"/>
</dbReference>